<name>A0A0B0N702_GOSAR</name>
<sequence>MTIIHPITTCLEIIIPQIF</sequence>
<accession>A0A0B0N702</accession>
<comment type="caution">
    <text evidence="1">The sequence shown here is derived from an EMBL/GenBank/DDBJ whole genome shotgun (WGS) entry which is preliminary data.</text>
</comment>
<gene>
    <name evidence="1" type="ORF">F383_35515</name>
</gene>
<evidence type="ECO:0000313" key="2">
    <source>
        <dbReference type="Proteomes" id="UP000032142"/>
    </source>
</evidence>
<dbReference type="Proteomes" id="UP000032142">
    <property type="component" value="Unassembled WGS sequence"/>
</dbReference>
<protein>
    <submittedName>
        <fullName evidence="1">Uncharacterized protein</fullName>
    </submittedName>
</protein>
<proteinExistence type="predicted"/>
<evidence type="ECO:0000313" key="1">
    <source>
        <dbReference type="EMBL" id="KHG08580.1"/>
    </source>
</evidence>
<dbReference type="EMBL" id="JRRC01501606">
    <property type="protein sequence ID" value="KHG08580.1"/>
    <property type="molecule type" value="Genomic_DNA"/>
</dbReference>
<organism evidence="1 2">
    <name type="scientific">Gossypium arboreum</name>
    <name type="common">Tree cotton</name>
    <name type="synonym">Gossypium nanking</name>
    <dbReference type="NCBI Taxonomy" id="29729"/>
    <lineage>
        <taxon>Eukaryota</taxon>
        <taxon>Viridiplantae</taxon>
        <taxon>Streptophyta</taxon>
        <taxon>Embryophyta</taxon>
        <taxon>Tracheophyta</taxon>
        <taxon>Spermatophyta</taxon>
        <taxon>Magnoliopsida</taxon>
        <taxon>eudicotyledons</taxon>
        <taxon>Gunneridae</taxon>
        <taxon>Pentapetalae</taxon>
        <taxon>rosids</taxon>
        <taxon>malvids</taxon>
        <taxon>Malvales</taxon>
        <taxon>Malvaceae</taxon>
        <taxon>Malvoideae</taxon>
        <taxon>Gossypium</taxon>
    </lineage>
</organism>
<reference evidence="2" key="1">
    <citation type="submission" date="2014-09" db="EMBL/GenBank/DDBJ databases">
        <authorList>
            <person name="Mudge J."/>
            <person name="Ramaraj T."/>
            <person name="Lindquist I.E."/>
            <person name="Bharti A.K."/>
            <person name="Sundararajan A."/>
            <person name="Cameron C.T."/>
            <person name="Woodward J.E."/>
            <person name="May G.D."/>
            <person name="Brubaker C."/>
            <person name="Broadhvest J."/>
            <person name="Wilkins T.A."/>
        </authorList>
    </citation>
    <scope>NUCLEOTIDE SEQUENCE</scope>
    <source>
        <strain evidence="2">cv. AKA8401</strain>
    </source>
</reference>
<keyword evidence="2" id="KW-1185">Reference proteome</keyword>
<dbReference type="AlphaFoldDB" id="A0A0B0N702"/>